<proteinExistence type="inferred from homology"/>
<dbReference type="InterPro" id="IPR002068">
    <property type="entry name" value="A-crystallin/Hsp20_dom"/>
</dbReference>
<dbReference type="AlphaFoldDB" id="A0A0N4ZW96"/>
<evidence type="ECO:0000313" key="5">
    <source>
        <dbReference type="WBParaSite" id="PTRK_0001292900.1"/>
    </source>
</evidence>
<dbReference type="GO" id="GO:0009408">
    <property type="term" value="P:response to heat"/>
    <property type="evidence" value="ECO:0007669"/>
    <property type="project" value="TreeGrafter"/>
</dbReference>
<dbReference type="PANTHER" id="PTHR45640">
    <property type="entry name" value="HEAT SHOCK PROTEIN HSP-12.2-RELATED"/>
    <property type="match status" value="1"/>
</dbReference>
<keyword evidence="4" id="KW-1185">Reference proteome</keyword>
<protein>
    <submittedName>
        <fullName evidence="5">SHSP domain-containing protein</fullName>
    </submittedName>
</protein>
<dbReference type="Pfam" id="PF00011">
    <property type="entry name" value="HSP20"/>
    <property type="match status" value="1"/>
</dbReference>
<evidence type="ECO:0000313" key="4">
    <source>
        <dbReference type="Proteomes" id="UP000038045"/>
    </source>
</evidence>
<dbReference type="GO" id="GO:0051082">
    <property type="term" value="F:unfolded protein binding"/>
    <property type="evidence" value="ECO:0007669"/>
    <property type="project" value="TreeGrafter"/>
</dbReference>
<evidence type="ECO:0000256" key="1">
    <source>
        <dbReference type="PROSITE-ProRule" id="PRU00285"/>
    </source>
</evidence>
<evidence type="ECO:0000256" key="2">
    <source>
        <dbReference type="RuleBase" id="RU003616"/>
    </source>
</evidence>
<dbReference type="InterPro" id="IPR008978">
    <property type="entry name" value="HSP20-like_chaperone"/>
</dbReference>
<reference evidence="5" key="1">
    <citation type="submission" date="2017-02" db="UniProtKB">
        <authorList>
            <consortium name="WormBaseParasite"/>
        </authorList>
    </citation>
    <scope>IDENTIFICATION</scope>
</reference>
<dbReference type="CDD" id="cd06526">
    <property type="entry name" value="metazoan_ACD"/>
    <property type="match status" value="1"/>
</dbReference>
<dbReference type="GO" id="GO:0005634">
    <property type="term" value="C:nucleus"/>
    <property type="evidence" value="ECO:0007669"/>
    <property type="project" value="TreeGrafter"/>
</dbReference>
<dbReference type="WBParaSite" id="PTRK_0001292900.1">
    <property type="protein sequence ID" value="PTRK_0001292900.1"/>
    <property type="gene ID" value="PTRK_0001292900"/>
</dbReference>
<dbReference type="InterPro" id="IPR001436">
    <property type="entry name" value="Alpha-crystallin/sHSP_animal"/>
</dbReference>
<accession>A0A0N4ZW96</accession>
<organism evidence="4 5">
    <name type="scientific">Parastrongyloides trichosuri</name>
    <name type="common">Possum-specific nematode worm</name>
    <dbReference type="NCBI Taxonomy" id="131310"/>
    <lineage>
        <taxon>Eukaryota</taxon>
        <taxon>Metazoa</taxon>
        <taxon>Ecdysozoa</taxon>
        <taxon>Nematoda</taxon>
        <taxon>Chromadorea</taxon>
        <taxon>Rhabditida</taxon>
        <taxon>Tylenchina</taxon>
        <taxon>Panagrolaimomorpha</taxon>
        <taxon>Strongyloidoidea</taxon>
        <taxon>Strongyloididae</taxon>
        <taxon>Parastrongyloides</taxon>
    </lineage>
</organism>
<dbReference type="STRING" id="131310.A0A0N4ZW96"/>
<dbReference type="PANTHER" id="PTHR45640:SF26">
    <property type="entry name" value="RE23625P"/>
    <property type="match status" value="1"/>
</dbReference>
<dbReference type="Proteomes" id="UP000038045">
    <property type="component" value="Unplaced"/>
</dbReference>
<name>A0A0N4ZW96_PARTI</name>
<evidence type="ECO:0000259" key="3">
    <source>
        <dbReference type="PROSITE" id="PS01031"/>
    </source>
</evidence>
<dbReference type="Gene3D" id="2.60.40.790">
    <property type="match status" value="1"/>
</dbReference>
<dbReference type="SUPFAM" id="SSF49764">
    <property type="entry name" value="HSP20-like chaperones"/>
    <property type="match status" value="1"/>
</dbReference>
<dbReference type="GO" id="GO:0005737">
    <property type="term" value="C:cytoplasm"/>
    <property type="evidence" value="ECO:0007669"/>
    <property type="project" value="TreeGrafter"/>
</dbReference>
<dbReference type="GO" id="GO:0042026">
    <property type="term" value="P:protein refolding"/>
    <property type="evidence" value="ECO:0007669"/>
    <property type="project" value="TreeGrafter"/>
</dbReference>
<comment type="similarity">
    <text evidence="1 2">Belongs to the small heat shock protein (HSP20) family.</text>
</comment>
<dbReference type="PROSITE" id="PS01031">
    <property type="entry name" value="SHSP"/>
    <property type="match status" value="1"/>
</dbReference>
<sequence>MAPNSQTIRQLQRHSPPAVVGGSLYSNKLLPLPIYKPLFSNTKYNYTSEQESTNKYQENNYCGNNKNNTNQRQFTKKENTFDYTSSVKEMDQELTKIRETPSKIICERKKITVIIDMSNFKPEDIEVQVEKGRLIVAAEQEINLNTSTTVIKKFVRKFVIPDDVRNEFISTELDSKGKLKIVALRAIQ</sequence>
<feature type="domain" description="SHSP" evidence="3">
    <location>
        <begin position="93"/>
        <end position="188"/>
    </location>
</feature>